<gene>
    <name evidence="10" type="ORF">CEUSTIGMA_g1104.t1</name>
</gene>
<dbReference type="AlphaFoldDB" id="A0A250WS49"/>
<evidence type="ECO:0000256" key="4">
    <source>
        <dbReference type="ARBA" id="ARBA00022833"/>
    </source>
</evidence>
<dbReference type="PROSITE" id="PS50305">
    <property type="entry name" value="SIRTUIN"/>
    <property type="match status" value="1"/>
</dbReference>
<comment type="similarity">
    <text evidence="6">Belongs to the sirtuin family. Class IV subfamily.</text>
</comment>
<dbReference type="GO" id="GO:0000122">
    <property type="term" value="P:negative regulation of transcription by RNA polymerase II"/>
    <property type="evidence" value="ECO:0007669"/>
    <property type="project" value="TreeGrafter"/>
</dbReference>
<dbReference type="GO" id="GO:0003714">
    <property type="term" value="F:transcription corepressor activity"/>
    <property type="evidence" value="ECO:0007669"/>
    <property type="project" value="TreeGrafter"/>
</dbReference>
<feature type="compositionally biased region" description="Basic and acidic residues" evidence="8">
    <location>
        <begin position="617"/>
        <end position="629"/>
    </location>
</feature>
<evidence type="ECO:0000256" key="3">
    <source>
        <dbReference type="ARBA" id="ARBA00022723"/>
    </source>
</evidence>
<reference evidence="10 11" key="1">
    <citation type="submission" date="2017-08" db="EMBL/GenBank/DDBJ databases">
        <title>Acidophilic green algal genome provides insights into adaptation to an acidic environment.</title>
        <authorList>
            <person name="Hirooka S."/>
            <person name="Hirose Y."/>
            <person name="Kanesaki Y."/>
            <person name="Higuchi S."/>
            <person name="Fujiwara T."/>
            <person name="Onuma R."/>
            <person name="Era A."/>
            <person name="Ohbayashi R."/>
            <person name="Uzuka A."/>
            <person name="Nozaki H."/>
            <person name="Yoshikawa H."/>
            <person name="Miyagishima S.Y."/>
        </authorList>
    </citation>
    <scope>NUCLEOTIDE SEQUENCE [LARGE SCALE GENOMIC DNA]</scope>
    <source>
        <strain evidence="10 11">NIES-2499</strain>
    </source>
</reference>
<feature type="binding site" evidence="7">
    <location>
        <position position="169"/>
    </location>
    <ligand>
        <name>Zn(2+)</name>
        <dbReference type="ChEBI" id="CHEBI:29105"/>
    </ligand>
</feature>
<feature type="domain" description="Deacetylase sirtuin-type" evidence="9">
    <location>
        <begin position="28"/>
        <end position="267"/>
    </location>
</feature>
<evidence type="ECO:0000256" key="6">
    <source>
        <dbReference type="ARBA" id="ARBA00038170"/>
    </source>
</evidence>
<organism evidence="10 11">
    <name type="scientific">Chlamydomonas eustigma</name>
    <dbReference type="NCBI Taxonomy" id="1157962"/>
    <lineage>
        <taxon>Eukaryota</taxon>
        <taxon>Viridiplantae</taxon>
        <taxon>Chlorophyta</taxon>
        <taxon>core chlorophytes</taxon>
        <taxon>Chlorophyceae</taxon>
        <taxon>CS clade</taxon>
        <taxon>Chlamydomonadales</taxon>
        <taxon>Chlamydomonadaceae</taxon>
        <taxon>Chlamydomonas</taxon>
    </lineage>
</organism>
<name>A0A250WS49_9CHLO</name>
<dbReference type="GO" id="GO:0005634">
    <property type="term" value="C:nucleus"/>
    <property type="evidence" value="ECO:0007669"/>
    <property type="project" value="TreeGrafter"/>
</dbReference>
<accession>A0A250WS49</accession>
<keyword evidence="3 7" id="KW-0479">Metal-binding</keyword>
<feature type="region of interest" description="Disordered" evidence="8">
    <location>
        <begin position="599"/>
        <end position="635"/>
    </location>
</feature>
<evidence type="ECO:0000259" key="9">
    <source>
        <dbReference type="PROSITE" id="PS50305"/>
    </source>
</evidence>
<feature type="binding site" evidence="7">
    <location>
        <position position="147"/>
    </location>
    <ligand>
        <name>Zn(2+)</name>
        <dbReference type="ChEBI" id="CHEBI:29105"/>
    </ligand>
</feature>
<evidence type="ECO:0000256" key="2">
    <source>
        <dbReference type="ARBA" id="ARBA00022679"/>
    </source>
</evidence>
<feature type="binding site" evidence="7">
    <location>
        <position position="144"/>
    </location>
    <ligand>
        <name>Zn(2+)</name>
        <dbReference type="ChEBI" id="CHEBI:29105"/>
    </ligand>
</feature>
<evidence type="ECO:0000313" key="10">
    <source>
        <dbReference type="EMBL" id="GAX73653.1"/>
    </source>
</evidence>
<dbReference type="GO" id="GO:0017136">
    <property type="term" value="F:histone deacetylase activity, NAD-dependent"/>
    <property type="evidence" value="ECO:0007669"/>
    <property type="project" value="TreeGrafter"/>
</dbReference>
<evidence type="ECO:0000256" key="5">
    <source>
        <dbReference type="ARBA" id="ARBA00023027"/>
    </source>
</evidence>
<evidence type="ECO:0000256" key="7">
    <source>
        <dbReference type="PROSITE-ProRule" id="PRU00236"/>
    </source>
</evidence>
<feature type="binding site" evidence="7">
    <location>
        <position position="172"/>
    </location>
    <ligand>
        <name>Zn(2+)</name>
        <dbReference type="ChEBI" id="CHEBI:29105"/>
    </ligand>
</feature>
<sequence length="635" mass="69793">MSLGYADKLKRRKKLGGQLGATEYFDSVHDVENKMKQVAELISKEGARVFAFTGAGISTSTGIPDFRGPYGIWTLRAKKKPIPPMKTRFEYAKPSFTHMALAALVDAGKVTHVCSQNVDSLHLRSGLARDLVSELHGNCFAERCRSCKHEFLRDFEIETVGFKATGRKCSLCGGQLQDNTLDWDQALPENELESAVDHAEKADVALVLGTSLQIAPSNELPLITHQAGGKVVIVNLQKTPRDRQAKFLVRARVDFCMALLMRELKMSMPNYVRWDTAVITHTLPPLSLLPTSGSAPDKPAQCAESSRARSLSQLNNLTETEKLPEQGAAGSRSSENLGLQHEKNVCDSSNQGTQLFTLNVHSRHGLSCPMPMVEAVRLWLPEEPQHCFVMLPVIESNSPKTLAQSCEVDDVQTLLSIPKVSRGTIPTVSTQALHSQQQQQHGKGPGACPDLETGCDPSPCHVPHLPAVIPSPHVLGLCLELTGPAPYQFNIASAVSDAASRPEEVRCVVELLLKDPWVDEDKRKVVLEHVVKLRDTIVSTSEPDVSGLVPVKEEACAQDYEVKALNIRPEMDKSCSSEHHFITQVQKYDSDAVIAAYKADPPEVKQPEPKGATSVKRKLEAPRNEGWRKSERKSK</sequence>
<dbReference type="Gene3D" id="3.40.50.1220">
    <property type="entry name" value="TPP-binding domain"/>
    <property type="match status" value="1"/>
</dbReference>
<keyword evidence="2" id="KW-0808">Transferase</keyword>
<dbReference type="EC" id="2.3.1.286" evidence="1"/>
<dbReference type="Gene3D" id="2.20.28.200">
    <property type="match status" value="1"/>
</dbReference>
<evidence type="ECO:0000313" key="11">
    <source>
        <dbReference type="Proteomes" id="UP000232323"/>
    </source>
</evidence>
<evidence type="ECO:0000256" key="8">
    <source>
        <dbReference type="SAM" id="MobiDB-lite"/>
    </source>
</evidence>
<dbReference type="EMBL" id="BEGY01000004">
    <property type="protein sequence ID" value="GAX73653.1"/>
    <property type="molecule type" value="Genomic_DNA"/>
</dbReference>
<dbReference type="OrthoDB" id="424302at2759"/>
<feature type="active site" description="Proton acceptor" evidence="7">
    <location>
        <position position="136"/>
    </location>
</feature>
<feature type="region of interest" description="Disordered" evidence="8">
    <location>
        <begin position="287"/>
        <end position="335"/>
    </location>
</feature>
<feature type="compositionally biased region" description="Polar residues" evidence="8">
    <location>
        <begin position="308"/>
        <end position="318"/>
    </location>
</feature>
<keyword evidence="4 7" id="KW-0862">Zinc</keyword>
<dbReference type="Pfam" id="PF02146">
    <property type="entry name" value="SIR2"/>
    <property type="match status" value="1"/>
</dbReference>
<keyword evidence="5" id="KW-0520">NAD</keyword>
<dbReference type="InterPro" id="IPR003000">
    <property type="entry name" value="Sirtuin"/>
</dbReference>
<dbReference type="GO" id="GO:0046872">
    <property type="term" value="F:metal ion binding"/>
    <property type="evidence" value="ECO:0007669"/>
    <property type="project" value="UniProtKB-KW"/>
</dbReference>
<evidence type="ECO:0000256" key="1">
    <source>
        <dbReference type="ARBA" id="ARBA00012928"/>
    </source>
</evidence>
<dbReference type="Proteomes" id="UP000232323">
    <property type="component" value="Unassembled WGS sequence"/>
</dbReference>
<dbReference type="InterPro" id="IPR029035">
    <property type="entry name" value="DHS-like_NAD/FAD-binding_dom"/>
</dbReference>
<proteinExistence type="inferred from homology"/>
<dbReference type="GO" id="GO:0070403">
    <property type="term" value="F:NAD+ binding"/>
    <property type="evidence" value="ECO:0007669"/>
    <property type="project" value="InterPro"/>
</dbReference>
<comment type="caution">
    <text evidence="10">The sequence shown here is derived from an EMBL/GenBank/DDBJ whole genome shotgun (WGS) entry which is preliminary data.</text>
</comment>
<dbReference type="STRING" id="1157962.A0A250WS49"/>
<dbReference type="InterPro" id="IPR050134">
    <property type="entry name" value="NAD-dep_sirtuin_deacylases"/>
</dbReference>
<protein>
    <recommendedName>
        <fullName evidence="1">protein acetyllysine N-acetyltransferase</fullName>
        <ecNumber evidence="1">2.3.1.286</ecNumber>
    </recommendedName>
</protein>
<dbReference type="InterPro" id="IPR026590">
    <property type="entry name" value="Ssirtuin_cat_dom"/>
</dbReference>
<dbReference type="PANTHER" id="PTHR11085:SF12">
    <property type="entry name" value="NAD-DEPENDENT PROTEIN DEACYLASE SIRTUIN-6"/>
    <property type="match status" value="1"/>
</dbReference>
<keyword evidence="11" id="KW-1185">Reference proteome</keyword>
<dbReference type="SUPFAM" id="SSF52467">
    <property type="entry name" value="DHS-like NAD/FAD-binding domain"/>
    <property type="match status" value="1"/>
</dbReference>
<dbReference type="PANTHER" id="PTHR11085">
    <property type="entry name" value="NAD-DEPENDENT PROTEIN DEACYLASE SIRTUIN-5, MITOCHONDRIAL-RELATED"/>
    <property type="match status" value="1"/>
</dbReference>